<name>A0A935MZD9_9RHOO</name>
<comment type="caution">
    <text evidence="2">The sequence shown here is derived from an EMBL/GenBank/DDBJ whole genome shotgun (WGS) entry which is preliminary data.</text>
</comment>
<dbReference type="Gene3D" id="2.150.10.10">
    <property type="entry name" value="Serralysin-like metalloprotease, C-terminal"/>
    <property type="match status" value="1"/>
</dbReference>
<dbReference type="EMBL" id="JADJMS010000042">
    <property type="protein sequence ID" value="MBK7416376.1"/>
    <property type="molecule type" value="Genomic_DNA"/>
</dbReference>
<dbReference type="PROSITE" id="PS00330">
    <property type="entry name" value="HEMOLYSIN_CALCIUM"/>
    <property type="match status" value="1"/>
</dbReference>
<evidence type="ECO:0000313" key="2">
    <source>
        <dbReference type="EMBL" id="MBK7416376.1"/>
    </source>
</evidence>
<evidence type="ECO:0000313" key="3">
    <source>
        <dbReference type="Proteomes" id="UP000739411"/>
    </source>
</evidence>
<dbReference type="InterPro" id="IPR001343">
    <property type="entry name" value="Hemolysn_Ca-bd"/>
</dbReference>
<dbReference type="Proteomes" id="UP000739411">
    <property type="component" value="Unassembled WGS sequence"/>
</dbReference>
<sequence>MPAADRLQGGQGDDVLLGGSGNDTGIWTGSAHGVRVQELGNDHWRITWTRPAPRDGVNRSRPCTSPMRSCRWPTCRIAARRATG</sequence>
<dbReference type="GO" id="GO:0005509">
    <property type="term" value="F:calcium ion binding"/>
    <property type="evidence" value="ECO:0007669"/>
    <property type="project" value="InterPro"/>
</dbReference>
<dbReference type="SUPFAM" id="SSF51120">
    <property type="entry name" value="beta-Roll"/>
    <property type="match status" value="1"/>
</dbReference>
<dbReference type="AlphaFoldDB" id="A0A935MZD9"/>
<evidence type="ECO:0000256" key="1">
    <source>
        <dbReference type="SAM" id="MobiDB-lite"/>
    </source>
</evidence>
<dbReference type="Pfam" id="PF00353">
    <property type="entry name" value="HemolysinCabind"/>
    <property type="match status" value="1"/>
</dbReference>
<organism evidence="2 3">
    <name type="scientific">Candidatus Dechloromonas phosphorivorans</name>
    <dbReference type="NCBI Taxonomy" id="2899244"/>
    <lineage>
        <taxon>Bacteria</taxon>
        <taxon>Pseudomonadati</taxon>
        <taxon>Pseudomonadota</taxon>
        <taxon>Betaproteobacteria</taxon>
        <taxon>Rhodocyclales</taxon>
        <taxon>Azonexaceae</taxon>
        <taxon>Dechloromonas</taxon>
    </lineage>
</organism>
<dbReference type="InterPro" id="IPR011049">
    <property type="entry name" value="Serralysin-like_metalloprot_C"/>
</dbReference>
<dbReference type="InterPro" id="IPR018511">
    <property type="entry name" value="Hemolysin-typ_Ca-bd_CS"/>
</dbReference>
<feature type="region of interest" description="Disordered" evidence="1">
    <location>
        <begin position="1"/>
        <end position="23"/>
    </location>
</feature>
<proteinExistence type="predicted"/>
<reference evidence="2 3" key="1">
    <citation type="submission" date="2020-10" db="EMBL/GenBank/DDBJ databases">
        <title>Connecting structure to function with the recovery of over 1000 high-quality activated sludge metagenome-assembled genomes encoding full-length rRNA genes using long-read sequencing.</title>
        <authorList>
            <person name="Singleton C.M."/>
            <person name="Petriglieri F."/>
            <person name="Kristensen J.M."/>
            <person name="Kirkegaard R.H."/>
            <person name="Michaelsen T.Y."/>
            <person name="Andersen M.H."/>
            <person name="Karst S.M."/>
            <person name="Dueholm M.S."/>
            <person name="Nielsen P.H."/>
            <person name="Albertsen M."/>
        </authorList>
    </citation>
    <scope>NUCLEOTIDE SEQUENCE [LARGE SCALE GENOMIC DNA]</scope>
    <source>
        <strain evidence="2">EsbW_18-Q3-R4-48_BATAC.463</strain>
    </source>
</reference>
<protein>
    <recommendedName>
        <fullName evidence="4">Calcium-binding protein</fullName>
    </recommendedName>
</protein>
<accession>A0A935MZD9</accession>
<gene>
    <name evidence="2" type="ORF">IPJ38_16025</name>
</gene>
<evidence type="ECO:0008006" key="4">
    <source>
        <dbReference type="Google" id="ProtNLM"/>
    </source>
</evidence>